<dbReference type="GeneID" id="98141005"/>
<evidence type="ECO:0000313" key="2">
    <source>
        <dbReference type="Proteomes" id="UP001610432"/>
    </source>
</evidence>
<name>A0ABR4LHB0_9EURO</name>
<keyword evidence="2" id="KW-1185">Reference proteome</keyword>
<reference evidence="1 2" key="1">
    <citation type="submission" date="2024-07" db="EMBL/GenBank/DDBJ databases">
        <title>Section-level genome sequencing and comparative genomics of Aspergillus sections Usti and Cavernicolus.</title>
        <authorList>
            <consortium name="Lawrence Berkeley National Laboratory"/>
            <person name="Nybo J.L."/>
            <person name="Vesth T.C."/>
            <person name="Theobald S."/>
            <person name="Frisvad J.C."/>
            <person name="Larsen T.O."/>
            <person name="Kjaerboelling I."/>
            <person name="Rothschild-Mancinelli K."/>
            <person name="Lyhne E.K."/>
            <person name="Kogle M.E."/>
            <person name="Barry K."/>
            <person name="Clum A."/>
            <person name="Na H."/>
            <person name="Ledsgaard L."/>
            <person name="Lin J."/>
            <person name="Lipzen A."/>
            <person name="Kuo A."/>
            <person name="Riley R."/>
            <person name="Mondo S."/>
            <person name="Labutti K."/>
            <person name="Haridas S."/>
            <person name="Pangalinan J."/>
            <person name="Salamov A.A."/>
            <person name="Simmons B.A."/>
            <person name="Magnuson J.K."/>
            <person name="Chen J."/>
            <person name="Drula E."/>
            <person name="Henrissat B."/>
            <person name="Wiebenga A."/>
            <person name="Lubbers R.J."/>
            <person name="Gomes A.C."/>
            <person name="Macurrencykelacurrency M.R."/>
            <person name="Stajich J."/>
            <person name="Grigoriev I.V."/>
            <person name="Mortensen U.H."/>
            <person name="De Vries R.P."/>
            <person name="Baker S.E."/>
            <person name="Andersen M.R."/>
        </authorList>
    </citation>
    <scope>NUCLEOTIDE SEQUENCE [LARGE SCALE GENOMIC DNA]</scope>
    <source>
        <strain evidence="1 2">CBS 449.75</strain>
    </source>
</reference>
<organism evidence="1 2">
    <name type="scientific">Aspergillus lucknowensis</name>
    <dbReference type="NCBI Taxonomy" id="176173"/>
    <lineage>
        <taxon>Eukaryota</taxon>
        <taxon>Fungi</taxon>
        <taxon>Dikarya</taxon>
        <taxon>Ascomycota</taxon>
        <taxon>Pezizomycotina</taxon>
        <taxon>Eurotiomycetes</taxon>
        <taxon>Eurotiomycetidae</taxon>
        <taxon>Eurotiales</taxon>
        <taxon>Aspergillaceae</taxon>
        <taxon>Aspergillus</taxon>
        <taxon>Aspergillus subgen. Nidulantes</taxon>
    </lineage>
</organism>
<dbReference type="EMBL" id="JBFXLQ010000046">
    <property type="protein sequence ID" value="KAL2863880.1"/>
    <property type="molecule type" value="Genomic_DNA"/>
</dbReference>
<comment type="caution">
    <text evidence="1">The sequence shown here is derived from an EMBL/GenBank/DDBJ whole genome shotgun (WGS) entry which is preliminary data.</text>
</comment>
<dbReference type="RefSeq" id="XP_070882859.1">
    <property type="nucleotide sequence ID" value="XM_071025933.1"/>
</dbReference>
<evidence type="ECO:0000313" key="1">
    <source>
        <dbReference type="EMBL" id="KAL2863880.1"/>
    </source>
</evidence>
<proteinExistence type="predicted"/>
<dbReference type="Proteomes" id="UP001610432">
    <property type="component" value="Unassembled WGS sequence"/>
</dbReference>
<sequence>MRAAQRYYYAQLHGVWRHIGNHSIVLPGEGNLNGNLCGNKWGDNSVSLHSLEFIPPPEWDSLRGFPNGWLRLAKFSMIGVNGRRSGPPLFLDTMTLFIRIFNSRLLVKCSLEYCFLGSGGGAVEPAFQMSTHVISNLSLLNCHWTSLVSRSMRQDDTKIYTG</sequence>
<accession>A0ABR4LHB0</accession>
<gene>
    <name evidence="1" type="ORF">BJX67DRAFT_231038</name>
</gene>
<protein>
    <submittedName>
        <fullName evidence="1">Uncharacterized protein</fullName>
    </submittedName>
</protein>